<dbReference type="EMBL" id="AKHW03007029">
    <property type="protein sequence ID" value="KYO17246.1"/>
    <property type="molecule type" value="Genomic_DNA"/>
</dbReference>
<feature type="region of interest" description="Disordered" evidence="1">
    <location>
        <begin position="121"/>
        <end position="140"/>
    </location>
</feature>
<dbReference type="AlphaFoldDB" id="A0A151LYB2"/>
<feature type="region of interest" description="Disordered" evidence="1">
    <location>
        <begin position="1"/>
        <end position="45"/>
    </location>
</feature>
<accession>A0A151LYB2</accession>
<keyword evidence="3" id="KW-1185">Reference proteome</keyword>
<name>A0A151LYB2_ALLMI</name>
<proteinExistence type="predicted"/>
<comment type="caution">
    <text evidence="2">The sequence shown here is derived from an EMBL/GenBank/DDBJ whole genome shotgun (WGS) entry which is preliminary data.</text>
</comment>
<evidence type="ECO:0000256" key="1">
    <source>
        <dbReference type="SAM" id="MobiDB-lite"/>
    </source>
</evidence>
<evidence type="ECO:0000313" key="3">
    <source>
        <dbReference type="Proteomes" id="UP000050525"/>
    </source>
</evidence>
<dbReference type="Proteomes" id="UP000050525">
    <property type="component" value="Unassembled WGS sequence"/>
</dbReference>
<gene>
    <name evidence="2" type="ORF">Y1Q_0017693</name>
</gene>
<organism evidence="2 3">
    <name type="scientific">Alligator mississippiensis</name>
    <name type="common">American alligator</name>
    <dbReference type="NCBI Taxonomy" id="8496"/>
    <lineage>
        <taxon>Eukaryota</taxon>
        <taxon>Metazoa</taxon>
        <taxon>Chordata</taxon>
        <taxon>Craniata</taxon>
        <taxon>Vertebrata</taxon>
        <taxon>Euteleostomi</taxon>
        <taxon>Archelosauria</taxon>
        <taxon>Archosauria</taxon>
        <taxon>Crocodylia</taxon>
        <taxon>Alligatoridae</taxon>
        <taxon>Alligatorinae</taxon>
        <taxon>Alligator</taxon>
    </lineage>
</organism>
<protein>
    <submittedName>
        <fullName evidence="2">Uncharacterized protein</fullName>
    </submittedName>
</protein>
<sequence>MSQASTTVQLQSFKGPRAEAQTMAVPGSTRRTASQRRSGPKGIQGEALLGDAPVLAQLFECSNRTGHLGLTKITDLTHNDLVRTTSCCLKPGTRADARGEAGCPRVGSCGLCQGCPTLHSREPPQPHGGTAMEQHTGLYR</sequence>
<evidence type="ECO:0000313" key="2">
    <source>
        <dbReference type="EMBL" id="KYO17246.1"/>
    </source>
</evidence>
<reference evidence="2 3" key="1">
    <citation type="journal article" date="2012" name="Genome Biol.">
        <title>Sequencing three crocodilian genomes to illuminate the evolution of archosaurs and amniotes.</title>
        <authorList>
            <person name="St John J.A."/>
            <person name="Braun E.L."/>
            <person name="Isberg S.R."/>
            <person name="Miles L.G."/>
            <person name="Chong A.Y."/>
            <person name="Gongora J."/>
            <person name="Dalzell P."/>
            <person name="Moran C."/>
            <person name="Bed'hom B."/>
            <person name="Abzhanov A."/>
            <person name="Burgess S.C."/>
            <person name="Cooksey A.M."/>
            <person name="Castoe T.A."/>
            <person name="Crawford N.G."/>
            <person name="Densmore L.D."/>
            <person name="Drew J.C."/>
            <person name="Edwards S.V."/>
            <person name="Faircloth B.C."/>
            <person name="Fujita M.K."/>
            <person name="Greenwold M.J."/>
            <person name="Hoffmann F.G."/>
            <person name="Howard J.M."/>
            <person name="Iguchi T."/>
            <person name="Janes D.E."/>
            <person name="Khan S.Y."/>
            <person name="Kohno S."/>
            <person name="de Koning A.J."/>
            <person name="Lance S.L."/>
            <person name="McCarthy F.M."/>
            <person name="McCormack J.E."/>
            <person name="Merchant M.E."/>
            <person name="Peterson D.G."/>
            <person name="Pollock D.D."/>
            <person name="Pourmand N."/>
            <person name="Raney B.J."/>
            <person name="Roessler K.A."/>
            <person name="Sanford J.R."/>
            <person name="Sawyer R.H."/>
            <person name="Schmidt C.J."/>
            <person name="Triplett E.W."/>
            <person name="Tuberville T.D."/>
            <person name="Venegas-Anaya M."/>
            <person name="Howard J.T."/>
            <person name="Jarvis E.D."/>
            <person name="Guillette L.J.Jr."/>
            <person name="Glenn T.C."/>
            <person name="Green R.E."/>
            <person name="Ray D.A."/>
        </authorList>
    </citation>
    <scope>NUCLEOTIDE SEQUENCE [LARGE SCALE GENOMIC DNA]</scope>
    <source>
        <strain evidence="2">KSC_2009_1</strain>
    </source>
</reference>
<feature type="compositionally biased region" description="Polar residues" evidence="1">
    <location>
        <begin position="1"/>
        <end position="12"/>
    </location>
</feature>